<evidence type="ECO:0000313" key="2">
    <source>
        <dbReference type="EMBL" id="KAF8820755.1"/>
    </source>
</evidence>
<comment type="caution">
    <text evidence="2">The sequence shown here is derived from an EMBL/GenBank/DDBJ whole genome shotgun (WGS) entry which is preliminary data.</text>
</comment>
<feature type="region of interest" description="Disordered" evidence="1">
    <location>
        <begin position="159"/>
        <end position="203"/>
    </location>
</feature>
<feature type="compositionally biased region" description="Acidic residues" evidence="1">
    <location>
        <begin position="307"/>
        <end position="318"/>
    </location>
</feature>
<feature type="region of interest" description="Disordered" evidence="1">
    <location>
        <begin position="307"/>
        <end position="331"/>
    </location>
</feature>
<feature type="compositionally biased region" description="Low complexity" evidence="1">
    <location>
        <begin position="319"/>
        <end position="331"/>
    </location>
</feature>
<dbReference type="Proteomes" id="UP000823046">
    <property type="component" value="Unassembled WGS sequence"/>
</dbReference>
<feature type="compositionally biased region" description="Low complexity" evidence="1">
    <location>
        <begin position="159"/>
        <end position="180"/>
    </location>
</feature>
<feature type="compositionally biased region" description="Polar residues" evidence="1">
    <location>
        <begin position="34"/>
        <end position="45"/>
    </location>
</feature>
<dbReference type="EMBL" id="JADAQX010000310">
    <property type="protein sequence ID" value="KAF8820755.1"/>
    <property type="molecule type" value="Genomic_DNA"/>
</dbReference>
<feature type="region of interest" description="Disordered" evidence="1">
    <location>
        <begin position="1"/>
        <end position="139"/>
    </location>
</feature>
<feature type="compositionally biased region" description="Low complexity" evidence="1">
    <location>
        <begin position="86"/>
        <end position="100"/>
    </location>
</feature>
<gene>
    <name evidence="2" type="ORF">IE077_004437</name>
</gene>
<feature type="compositionally biased region" description="Polar residues" evidence="1">
    <location>
        <begin position="114"/>
        <end position="125"/>
    </location>
</feature>
<protein>
    <submittedName>
        <fullName evidence="2">Uncharacterized protein</fullName>
    </submittedName>
</protein>
<feature type="compositionally biased region" description="Basic and acidic residues" evidence="1">
    <location>
        <begin position="18"/>
        <end position="33"/>
    </location>
</feature>
<evidence type="ECO:0000256" key="1">
    <source>
        <dbReference type="SAM" id="MobiDB-lite"/>
    </source>
</evidence>
<accession>A0ABQ7J9W9</accession>
<proteinExistence type="predicted"/>
<keyword evidence="3" id="KW-1185">Reference proteome</keyword>
<evidence type="ECO:0000313" key="3">
    <source>
        <dbReference type="Proteomes" id="UP000823046"/>
    </source>
</evidence>
<name>A0ABQ7J9W9_9APIC</name>
<feature type="compositionally biased region" description="Basic and acidic residues" evidence="1">
    <location>
        <begin position="46"/>
        <end position="65"/>
    </location>
</feature>
<organism evidence="2 3">
    <name type="scientific">Cardiosporidium cionae</name>
    <dbReference type="NCBI Taxonomy" id="476202"/>
    <lineage>
        <taxon>Eukaryota</taxon>
        <taxon>Sar</taxon>
        <taxon>Alveolata</taxon>
        <taxon>Apicomplexa</taxon>
        <taxon>Aconoidasida</taxon>
        <taxon>Nephromycida</taxon>
        <taxon>Cardiosporidium</taxon>
    </lineage>
</organism>
<sequence>MKTAAFHAISGLRSRKTNQPEKEEISSSLHENETPPSQEEISSSLHENETPPSKEEISSSLHENETPPSSPQNAPSLPSFLQEDLSSFSPSQSSPSSLSPTAETLQKLAEEETLPSSSQNFSTYHSLKRKIQSNSTEKYYPRISLRKRIPLFGRSSPISSFSSNVSPSSSVASREFSSSNLPEGVSAGNSPNTTPEDKLSPRKKSFKNMFGSLTSSLNFTLELKGLDIKEEETPSLPTVDMMNRKIIHIIVAPPCKTPTVKKQPWSPKFNPQEISEEISPEEFDVEEEEDEDLGVFEIGDDDLEEEDSFFDDTDDFESASDASSVQPSSARSNAMDLMQSYRNLVNELNGWNKNDIINLSQVDSAMKQLQTTADGLLVFEAFKVHKQKQRLNKFVRKEVDKEDCMSRKHWEYQKNVFIYNFFNIVSQMDEESFDSLPVDDESSPEEGSLLQRSGSGITPQSLTSTVESEFLIIPKKRWRRSIVSKISKIKAIQEKYKKSELASNLLHETAEENGDEKAGVVVLEEDIPFRVVIKSNRRIKMIKELHTAVGYVDLFGSEDGRKRRIKLIYTDGKENEYDVIANEFFAKTLQKKMENTASSFGTSE</sequence>
<feature type="compositionally biased region" description="Acidic residues" evidence="1">
    <location>
        <begin position="433"/>
        <end position="444"/>
    </location>
</feature>
<reference evidence="2 3" key="1">
    <citation type="journal article" date="2020" name="bioRxiv">
        <title>Metabolic contributions of an alphaproteobacterial endosymbiont in the apicomplexan Cardiosporidium cionae.</title>
        <authorList>
            <person name="Hunter E.S."/>
            <person name="Paight C.J."/>
            <person name="Lane C.E."/>
        </authorList>
    </citation>
    <scope>NUCLEOTIDE SEQUENCE [LARGE SCALE GENOMIC DNA]</scope>
    <source>
        <strain evidence="2">ESH_2018</strain>
    </source>
</reference>
<feature type="region of interest" description="Disordered" evidence="1">
    <location>
        <begin position="433"/>
        <end position="456"/>
    </location>
</feature>